<dbReference type="InterPro" id="IPR007060">
    <property type="entry name" value="FtsL/DivIC"/>
</dbReference>
<keyword evidence="1" id="KW-1133">Transmembrane helix</keyword>
<evidence type="ECO:0000313" key="2">
    <source>
        <dbReference type="EMBL" id="OQP50731.1"/>
    </source>
</evidence>
<dbReference type="AlphaFoldDB" id="A0A1V9EX87"/>
<reference evidence="3" key="1">
    <citation type="submission" date="2016-04" db="EMBL/GenBank/DDBJ databases">
        <authorList>
            <person name="Chen L."/>
            <person name="Zhuang W."/>
            <person name="Wang G."/>
        </authorList>
    </citation>
    <scope>NUCLEOTIDE SEQUENCE [LARGE SCALE GENOMIC DNA]</scope>
    <source>
        <strain evidence="3">17621</strain>
    </source>
</reference>
<dbReference type="Pfam" id="PF04977">
    <property type="entry name" value="DivIC"/>
    <property type="match status" value="1"/>
</dbReference>
<feature type="transmembrane region" description="Helical" evidence="1">
    <location>
        <begin position="12"/>
        <end position="31"/>
    </location>
</feature>
<dbReference type="STRING" id="354355.SAMN05660816_00441"/>
<dbReference type="RefSeq" id="WP_081199074.1">
    <property type="nucleotide sequence ID" value="NZ_FOCZ01000001.1"/>
</dbReference>
<keyword evidence="1" id="KW-0472">Membrane</keyword>
<accession>A0A1V9EX87</accession>
<dbReference type="OrthoDB" id="1467719at2"/>
<comment type="caution">
    <text evidence="2">The sequence shown here is derived from an EMBL/GenBank/DDBJ whole genome shotgun (WGS) entry which is preliminary data.</text>
</comment>
<evidence type="ECO:0000256" key="1">
    <source>
        <dbReference type="SAM" id="Phobius"/>
    </source>
</evidence>
<dbReference type="Proteomes" id="UP000192610">
    <property type="component" value="Unassembled WGS sequence"/>
</dbReference>
<dbReference type="EMBL" id="LVXG01000012">
    <property type="protein sequence ID" value="OQP50731.1"/>
    <property type="molecule type" value="Genomic_DNA"/>
</dbReference>
<evidence type="ECO:0000313" key="3">
    <source>
        <dbReference type="Proteomes" id="UP000192610"/>
    </source>
</evidence>
<keyword evidence="3" id="KW-1185">Reference proteome</keyword>
<organism evidence="2 3">
    <name type="scientific">Niastella yeongjuensis</name>
    <dbReference type="NCBI Taxonomy" id="354355"/>
    <lineage>
        <taxon>Bacteria</taxon>
        <taxon>Pseudomonadati</taxon>
        <taxon>Bacteroidota</taxon>
        <taxon>Chitinophagia</taxon>
        <taxon>Chitinophagales</taxon>
        <taxon>Chitinophagaceae</taxon>
        <taxon>Niastella</taxon>
    </lineage>
</organism>
<name>A0A1V9EX87_9BACT</name>
<protein>
    <submittedName>
        <fullName evidence="2">Septum formation initiator</fullName>
    </submittedName>
</protein>
<gene>
    <name evidence="2" type="ORF">A4H97_02515</name>
</gene>
<sequence>MKLLKNIPVPTWLKNKYFLTALVFTVWLLFFDDRDIITTHFKYRNELKGLEQSRDYYLQQIDTTKKELEGLKQSPDKLEKYAREKYHMKKDNEDLFISPE</sequence>
<keyword evidence="1" id="KW-0812">Transmembrane</keyword>
<proteinExistence type="predicted"/>